<evidence type="ECO:0000313" key="1">
    <source>
        <dbReference type="EMBL" id="PTB41758.1"/>
    </source>
</evidence>
<keyword evidence="2" id="KW-1185">Reference proteome</keyword>
<dbReference type="Proteomes" id="UP000240493">
    <property type="component" value="Unassembled WGS sequence"/>
</dbReference>
<name>A0A2T3ZAB3_TRIA4</name>
<protein>
    <submittedName>
        <fullName evidence="1">Uncharacterized protein</fullName>
    </submittedName>
</protein>
<proteinExistence type="predicted"/>
<accession>A0A2T3ZAB3</accession>
<sequence>MDLMSYSANPQYDAVAILDPRELQKRITCQAINHVIRTIGTSKNTIAFVTMSTTLTHTICEYVNGSNCLALAYIIQMSFNLIYLAAAHYSGAQDEILPGARRRDYGDIHGEYVDWWTSVMGSSANNLKYDAISSLAFDNEEEILQRRDGDPALVSRVLLAGVAGTHSPNTKQDIIINHFADGNTLLHLPIDESSTGKRGKRVPPGSGFKISYTTRSKSRLSYSKQQEMSGFIAAAWAAASKAYDMTDFIGFAQDGYNANFYYRIIPEVRGFGLNYESVDVCGGMGDFLLERA</sequence>
<reference evidence="1 2" key="1">
    <citation type="submission" date="2016-07" db="EMBL/GenBank/DDBJ databases">
        <title>Multiple horizontal gene transfer events from other fungi enriched the ability of initially mycotrophic Trichoderma (Ascomycota) to feed on dead plant biomass.</title>
        <authorList>
            <consortium name="DOE Joint Genome Institute"/>
            <person name="Aerts A."/>
            <person name="Atanasova L."/>
            <person name="Chenthamara K."/>
            <person name="Zhang J."/>
            <person name="Grujic M."/>
            <person name="Henrissat B."/>
            <person name="Kuo A."/>
            <person name="Salamov A."/>
            <person name="Lipzen A."/>
            <person name="Labutti K."/>
            <person name="Barry K."/>
            <person name="Miao Y."/>
            <person name="Rahimi M.J."/>
            <person name="Shen Q."/>
            <person name="Grigoriev I.V."/>
            <person name="Kubicek C.P."/>
            <person name="Druzhinina I.S."/>
        </authorList>
    </citation>
    <scope>NUCLEOTIDE SEQUENCE [LARGE SCALE GENOMIC DNA]</scope>
    <source>
        <strain evidence="1 2">CBS 433.97</strain>
    </source>
</reference>
<evidence type="ECO:0000313" key="2">
    <source>
        <dbReference type="Proteomes" id="UP000240493"/>
    </source>
</evidence>
<dbReference type="OrthoDB" id="4726568at2759"/>
<dbReference type="AlphaFoldDB" id="A0A2T3ZAB3"/>
<dbReference type="EMBL" id="KZ679261">
    <property type="protein sequence ID" value="PTB41758.1"/>
    <property type="molecule type" value="Genomic_DNA"/>
</dbReference>
<gene>
    <name evidence="1" type="ORF">M441DRAFT_68775</name>
</gene>
<organism evidence="1 2">
    <name type="scientific">Trichoderma asperellum (strain ATCC 204424 / CBS 433.97 / NBRC 101777)</name>
    <dbReference type="NCBI Taxonomy" id="1042311"/>
    <lineage>
        <taxon>Eukaryota</taxon>
        <taxon>Fungi</taxon>
        <taxon>Dikarya</taxon>
        <taxon>Ascomycota</taxon>
        <taxon>Pezizomycotina</taxon>
        <taxon>Sordariomycetes</taxon>
        <taxon>Hypocreomycetidae</taxon>
        <taxon>Hypocreales</taxon>
        <taxon>Hypocreaceae</taxon>
        <taxon>Trichoderma</taxon>
    </lineage>
</organism>